<evidence type="ECO:0000313" key="3">
    <source>
        <dbReference type="Proteomes" id="UP000007801"/>
    </source>
</evidence>
<accession>A0A0P8Y442</accession>
<reference evidence="2 3" key="1">
    <citation type="journal article" date="2007" name="Nature">
        <title>Evolution of genes and genomes on the Drosophila phylogeny.</title>
        <authorList>
            <consortium name="Drosophila 12 Genomes Consortium"/>
            <person name="Clark A.G."/>
            <person name="Eisen M.B."/>
            <person name="Smith D.R."/>
            <person name="Bergman C.M."/>
            <person name="Oliver B."/>
            <person name="Markow T.A."/>
            <person name="Kaufman T.C."/>
            <person name="Kellis M."/>
            <person name="Gelbart W."/>
            <person name="Iyer V.N."/>
            <person name="Pollard D.A."/>
            <person name="Sackton T.B."/>
            <person name="Larracuente A.M."/>
            <person name="Singh N.D."/>
            <person name="Abad J.P."/>
            <person name="Abt D.N."/>
            <person name="Adryan B."/>
            <person name="Aguade M."/>
            <person name="Akashi H."/>
            <person name="Anderson W.W."/>
            <person name="Aquadro C.F."/>
            <person name="Ardell D.H."/>
            <person name="Arguello R."/>
            <person name="Artieri C.G."/>
            <person name="Barbash D.A."/>
            <person name="Barker D."/>
            <person name="Barsanti P."/>
            <person name="Batterham P."/>
            <person name="Batzoglou S."/>
            <person name="Begun D."/>
            <person name="Bhutkar A."/>
            <person name="Blanco E."/>
            <person name="Bosak S.A."/>
            <person name="Bradley R.K."/>
            <person name="Brand A.D."/>
            <person name="Brent M.R."/>
            <person name="Brooks A.N."/>
            <person name="Brown R.H."/>
            <person name="Butlin R.K."/>
            <person name="Caggese C."/>
            <person name="Calvi B.R."/>
            <person name="Bernardo de Carvalho A."/>
            <person name="Caspi A."/>
            <person name="Castrezana S."/>
            <person name="Celniker S.E."/>
            <person name="Chang J.L."/>
            <person name="Chapple C."/>
            <person name="Chatterji S."/>
            <person name="Chinwalla A."/>
            <person name="Civetta A."/>
            <person name="Clifton S.W."/>
            <person name="Comeron J.M."/>
            <person name="Costello J.C."/>
            <person name="Coyne J.A."/>
            <person name="Daub J."/>
            <person name="David R.G."/>
            <person name="Delcher A.L."/>
            <person name="Delehaunty K."/>
            <person name="Do C.B."/>
            <person name="Ebling H."/>
            <person name="Edwards K."/>
            <person name="Eickbush T."/>
            <person name="Evans J.D."/>
            <person name="Filipski A."/>
            <person name="Findeiss S."/>
            <person name="Freyhult E."/>
            <person name="Fulton L."/>
            <person name="Fulton R."/>
            <person name="Garcia A.C."/>
            <person name="Gardiner A."/>
            <person name="Garfield D.A."/>
            <person name="Garvin B.E."/>
            <person name="Gibson G."/>
            <person name="Gilbert D."/>
            <person name="Gnerre S."/>
            <person name="Godfrey J."/>
            <person name="Good R."/>
            <person name="Gotea V."/>
            <person name="Gravely B."/>
            <person name="Greenberg A.J."/>
            <person name="Griffiths-Jones S."/>
            <person name="Gross S."/>
            <person name="Guigo R."/>
            <person name="Gustafson E.A."/>
            <person name="Haerty W."/>
            <person name="Hahn M.W."/>
            <person name="Halligan D.L."/>
            <person name="Halpern A.L."/>
            <person name="Halter G.M."/>
            <person name="Han M.V."/>
            <person name="Heger A."/>
            <person name="Hillier L."/>
            <person name="Hinrichs A.S."/>
            <person name="Holmes I."/>
            <person name="Hoskins R.A."/>
            <person name="Hubisz M.J."/>
            <person name="Hultmark D."/>
            <person name="Huntley M.A."/>
            <person name="Jaffe D.B."/>
            <person name="Jagadeeshan S."/>
            <person name="Jeck W.R."/>
            <person name="Johnson J."/>
            <person name="Jones C.D."/>
            <person name="Jordan W.C."/>
            <person name="Karpen G.H."/>
            <person name="Kataoka E."/>
            <person name="Keightley P.D."/>
            <person name="Kheradpour P."/>
            <person name="Kirkness E.F."/>
            <person name="Koerich L.B."/>
            <person name="Kristiansen K."/>
            <person name="Kudrna D."/>
            <person name="Kulathinal R.J."/>
            <person name="Kumar S."/>
            <person name="Kwok R."/>
            <person name="Lander E."/>
            <person name="Langley C.H."/>
            <person name="Lapoint R."/>
            <person name="Lazzaro B.P."/>
            <person name="Lee S.J."/>
            <person name="Levesque L."/>
            <person name="Li R."/>
            <person name="Lin C.F."/>
            <person name="Lin M.F."/>
            <person name="Lindblad-Toh K."/>
            <person name="Llopart A."/>
            <person name="Long M."/>
            <person name="Low L."/>
            <person name="Lozovsky E."/>
            <person name="Lu J."/>
            <person name="Luo M."/>
            <person name="Machado C.A."/>
            <person name="Makalowski W."/>
            <person name="Marzo M."/>
            <person name="Matsuda M."/>
            <person name="Matzkin L."/>
            <person name="McAllister B."/>
            <person name="McBride C.S."/>
            <person name="McKernan B."/>
            <person name="McKernan K."/>
            <person name="Mendez-Lago M."/>
            <person name="Minx P."/>
            <person name="Mollenhauer M.U."/>
            <person name="Montooth K."/>
            <person name="Mount S.M."/>
            <person name="Mu X."/>
            <person name="Myers E."/>
            <person name="Negre B."/>
            <person name="Newfeld S."/>
            <person name="Nielsen R."/>
            <person name="Noor M.A."/>
            <person name="O'Grady P."/>
            <person name="Pachter L."/>
            <person name="Papaceit M."/>
            <person name="Parisi M.J."/>
            <person name="Parisi M."/>
            <person name="Parts L."/>
            <person name="Pedersen J.S."/>
            <person name="Pesole G."/>
            <person name="Phillippy A.M."/>
            <person name="Ponting C.P."/>
            <person name="Pop M."/>
            <person name="Porcelli D."/>
            <person name="Powell J.R."/>
            <person name="Prohaska S."/>
            <person name="Pruitt K."/>
            <person name="Puig M."/>
            <person name="Quesneville H."/>
            <person name="Ram K.R."/>
            <person name="Rand D."/>
            <person name="Rasmussen M.D."/>
            <person name="Reed L.K."/>
            <person name="Reenan R."/>
            <person name="Reily A."/>
            <person name="Remington K.A."/>
            <person name="Rieger T.T."/>
            <person name="Ritchie M.G."/>
            <person name="Robin C."/>
            <person name="Rogers Y.H."/>
            <person name="Rohde C."/>
            <person name="Rozas J."/>
            <person name="Rubenfield M.J."/>
            <person name="Ruiz A."/>
            <person name="Russo S."/>
            <person name="Salzberg S.L."/>
            <person name="Sanchez-Gracia A."/>
            <person name="Saranga D.J."/>
            <person name="Sato H."/>
            <person name="Schaeffer S.W."/>
            <person name="Schatz M.C."/>
            <person name="Schlenke T."/>
            <person name="Schwartz R."/>
            <person name="Segarra C."/>
            <person name="Singh R.S."/>
            <person name="Sirot L."/>
            <person name="Sirota M."/>
            <person name="Sisneros N.B."/>
            <person name="Smith C.D."/>
            <person name="Smith T.F."/>
            <person name="Spieth J."/>
            <person name="Stage D.E."/>
            <person name="Stark A."/>
            <person name="Stephan W."/>
            <person name="Strausberg R.L."/>
            <person name="Strempel S."/>
            <person name="Sturgill D."/>
            <person name="Sutton G."/>
            <person name="Sutton G.G."/>
            <person name="Tao W."/>
            <person name="Teichmann S."/>
            <person name="Tobari Y.N."/>
            <person name="Tomimura Y."/>
            <person name="Tsolas J.M."/>
            <person name="Valente V.L."/>
            <person name="Venter E."/>
            <person name="Venter J.C."/>
            <person name="Vicario S."/>
            <person name="Vieira F.G."/>
            <person name="Vilella A.J."/>
            <person name="Villasante A."/>
            <person name="Walenz B."/>
            <person name="Wang J."/>
            <person name="Wasserman M."/>
            <person name="Watts T."/>
            <person name="Wilson D."/>
            <person name="Wilson R.K."/>
            <person name="Wing R.A."/>
            <person name="Wolfner M.F."/>
            <person name="Wong A."/>
            <person name="Wong G.K."/>
            <person name="Wu C.I."/>
            <person name="Wu G."/>
            <person name="Yamamoto D."/>
            <person name="Yang H.P."/>
            <person name="Yang S.P."/>
            <person name="Yorke J.A."/>
            <person name="Yoshida K."/>
            <person name="Zdobnov E."/>
            <person name="Zhang P."/>
            <person name="Zhang Y."/>
            <person name="Zimin A.V."/>
            <person name="Baldwin J."/>
            <person name="Abdouelleil A."/>
            <person name="Abdulkadir J."/>
            <person name="Abebe A."/>
            <person name="Abera B."/>
            <person name="Abreu J."/>
            <person name="Acer S.C."/>
            <person name="Aftuck L."/>
            <person name="Alexander A."/>
            <person name="An P."/>
            <person name="Anderson E."/>
            <person name="Anderson S."/>
            <person name="Arachi H."/>
            <person name="Azer M."/>
            <person name="Bachantsang P."/>
            <person name="Barry A."/>
            <person name="Bayul T."/>
            <person name="Berlin A."/>
            <person name="Bessette D."/>
            <person name="Bloom T."/>
            <person name="Blye J."/>
            <person name="Boguslavskiy L."/>
            <person name="Bonnet C."/>
            <person name="Boukhgalter B."/>
            <person name="Bourzgui I."/>
            <person name="Brown A."/>
            <person name="Cahill P."/>
            <person name="Channer S."/>
            <person name="Cheshatsang Y."/>
            <person name="Chuda L."/>
            <person name="Citroen M."/>
            <person name="Collymore A."/>
            <person name="Cooke P."/>
            <person name="Costello M."/>
            <person name="D'Aco K."/>
            <person name="Daza R."/>
            <person name="De Haan G."/>
            <person name="DeGray S."/>
            <person name="DeMaso C."/>
            <person name="Dhargay N."/>
            <person name="Dooley K."/>
            <person name="Dooley E."/>
            <person name="Doricent M."/>
            <person name="Dorje P."/>
            <person name="Dorjee K."/>
            <person name="Dupes A."/>
            <person name="Elong R."/>
            <person name="Falk J."/>
            <person name="Farina A."/>
            <person name="Faro S."/>
            <person name="Ferguson D."/>
            <person name="Fisher S."/>
            <person name="Foley C.D."/>
            <person name="Franke A."/>
            <person name="Friedrich D."/>
            <person name="Gadbois L."/>
            <person name="Gearin G."/>
            <person name="Gearin C.R."/>
            <person name="Giannoukos G."/>
            <person name="Goode T."/>
            <person name="Graham J."/>
            <person name="Grandbois E."/>
            <person name="Grewal S."/>
            <person name="Gyaltsen K."/>
            <person name="Hafez N."/>
            <person name="Hagos B."/>
            <person name="Hall J."/>
            <person name="Henson C."/>
            <person name="Hollinger A."/>
            <person name="Honan T."/>
            <person name="Huard M.D."/>
            <person name="Hughes L."/>
            <person name="Hurhula B."/>
            <person name="Husby M.E."/>
            <person name="Kamat A."/>
            <person name="Kanga B."/>
            <person name="Kashin S."/>
            <person name="Khazanovich D."/>
            <person name="Kisner P."/>
            <person name="Lance K."/>
            <person name="Lara M."/>
            <person name="Lee W."/>
            <person name="Lennon N."/>
            <person name="Letendre F."/>
            <person name="LeVine R."/>
            <person name="Lipovsky A."/>
            <person name="Liu X."/>
            <person name="Liu J."/>
            <person name="Liu S."/>
            <person name="Lokyitsang T."/>
            <person name="Lokyitsang Y."/>
            <person name="Lubonja R."/>
            <person name="Lui A."/>
            <person name="MacDonald P."/>
            <person name="Magnisalis V."/>
            <person name="Maru K."/>
            <person name="Matthews C."/>
            <person name="McCusker W."/>
            <person name="McDonough S."/>
            <person name="Mehta T."/>
            <person name="Meldrim J."/>
            <person name="Meneus L."/>
            <person name="Mihai O."/>
            <person name="Mihalev A."/>
            <person name="Mihova T."/>
            <person name="Mittelman R."/>
            <person name="Mlenga V."/>
            <person name="Montmayeur A."/>
            <person name="Mulrain L."/>
            <person name="Navidi A."/>
            <person name="Naylor J."/>
            <person name="Negash T."/>
            <person name="Nguyen T."/>
            <person name="Nguyen N."/>
            <person name="Nicol R."/>
            <person name="Norbu C."/>
            <person name="Norbu N."/>
            <person name="Novod N."/>
            <person name="O'Neill B."/>
            <person name="Osman S."/>
            <person name="Markiewicz E."/>
            <person name="Oyono O.L."/>
            <person name="Patti C."/>
            <person name="Phunkhang P."/>
            <person name="Pierre F."/>
            <person name="Priest M."/>
            <person name="Raghuraman S."/>
            <person name="Rege F."/>
            <person name="Reyes R."/>
            <person name="Rise C."/>
            <person name="Rogov P."/>
            <person name="Ross K."/>
            <person name="Ryan E."/>
            <person name="Settipalli S."/>
            <person name="Shea T."/>
            <person name="Sherpa N."/>
            <person name="Shi L."/>
            <person name="Shih D."/>
            <person name="Sparrow T."/>
            <person name="Spaulding J."/>
            <person name="Stalker J."/>
            <person name="Stange-Thomann N."/>
            <person name="Stavropoulos S."/>
            <person name="Stone C."/>
            <person name="Strader C."/>
            <person name="Tesfaye S."/>
            <person name="Thomson T."/>
            <person name="Thoulutsang Y."/>
            <person name="Thoulutsang D."/>
            <person name="Topham K."/>
            <person name="Topping I."/>
            <person name="Tsamla T."/>
            <person name="Vassiliev H."/>
            <person name="Vo A."/>
            <person name="Wangchuk T."/>
            <person name="Wangdi T."/>
            <person name="Weiand M."/>
            <person name="Wilkinson J."/>
            <person name="Wilson A."/>
            <person name="Yadav S."/>
            <person name="Young G."/>
            <person name="Yu Q."/>
            <person name="Zembek L."/>
            <person name="Zhong D."/>
            <person name="Zimmer A."/>
            <person name="Zwirko Z."/>
            <person name="Jaffe D.B."/>
            <person name="Alvarez P."/>
            <person name="Brockman W."/>
            <person name="Butler J."/>
            <person name="Chin C."/>
            <person name="Gnerre S."/>
            <person name="Grabherr M."/>
            <person name="Kleber M."/>
            <person name="Mauceli E."/>
            <person name="MacCallum I."/>
        </authorList>
    </citation>
    <scope>NUCLEOTIDE SEQUENCE [LARGE SCALE GENOMIC DNA]</scope>
    <source>
        <strain evidence="3">Tucson 14024-0371.13</strain>
    </source>
</reference>
<feature type="transmembrane region" description="Helical" evidence="1">
    <location>
        <begin position="442"/>
        <end position="463"/>
    </location>
</feature>
<name>A0A0P8Y442_DROAN</name>
<gene>
    <name evidence="2" type="primary">Dana\GF27385</name>
    <name evidence="2" type="ORF">GF27385</name>
</gene>
<dbReference type="EMBL" id="CH902620">
    <property type="protein sequence ID" value="KPU73624.1"/>
    <property type="molecule type" value="Genomic_DNA"/>
</dbReference>
<keyword evidence="1" id="KW-1133">Transmembrane helix</keyword>
<feature type="transmembrane region" description="Helical" evidence="1">
    <location>
        <begin position="343"/>
        <end position="363"/>
    </location>
</feature>
<keyword evidence="3" id="KW-1185">Reference proteome</keyword>
<evidence type="ECO:0000313" key="2">
    <source>
        <dbReference type="EMBL" id="KPU73624.1"/>
    </source>
</evidence>
<dbReference type="Proteomes" id="UP000007801">
    <property type="component" value="Unassembled WGS sequence"/>
</dbReference>
<feature type="transmembrane region" description="Helical" evidence="1">
    <location>
        <begin position="543"/>
        <end position="563"/>
    </location>
</feature>
<dbReference type="AlphaFoldDB" id="A0A0P8Y442"/>
<keyword evidence="1" id="KW-0812">Transmembrane</keyword>
<proteinExistence type="predicted"/>
<feature type="transmembrane region" description="Helical" evidence="1">
    <location>
        <begin position="148"/>
        <end position="168"/>
    </location>
</feature>
<protein>
    <submittedName>
        <fullName evidence="2">Uncharacterized protein, isoform C</fullName>
    </submittedName>
</protein>
<feature type="transmembrane region" description="Helical" evidence="1">
    <location>
        <begin position="891"/>
        <end position="910"/>
    </location>
</feature>
<organism evidence="2 3">
    <name type="scientific">Drosophila ananassae</name>
    <name type="common">Fruit fly</name>
    <dbReference type="NCBI Taxonomy" id="7217"/>
    <lineage>
        <taxon>Eukaryota</taxon>
        <taxon>Metazoa</taxon>
        <taxon>Ecdysozoa</taxon>
        <taxon>Arthropoda</taxon>
        <taxon>Hexapoda</taxon>
        <taxon>Insecta</taxon>
        <taxon>Pterygota</taxon>
        <taxon>Neoptera</taxon>
        <taxon>Endopterygota</taxon>
        <taxon>Diptera</taxon>
        <taxon>Brachycera</taxon>
        <taxon>Muscomorpha</taxon>
        <taxon>Ephydroidea</taxon>
        <taxon>Drosophilidae</taxon>
        <taxon>Drosophila</taxon>
        <taxon>Sophophora</taxon>
    </lineage>
</organism>
<keyword evidence="1" id="KW-0472">Membrane</keyword>
<evidence type="ECO:0000256" key="1">
    <source>
        <dbReference type="SAM" id="Phobius"/>
    </source>
</evidence>
<dbReference type="InParanoid" id="A0A0P8Y442"/>
<sequence>MLFDILGNQIVDRFSGDYGGGNSFDGLSFINNRNLHNRFCFGYLFLAVGRFLGLLRFLLWFLWLLDFLRNRCLADLFGGDCGGGYSCDGLSFIDNWNLNNRFWFGYHFDNSNLLLRLWNGFIFIREVHGLIQNIHPRAGRIVNRQTGVGWFLGLLRFLLWFLGLFDFLRNRNLTDLFGGDCGGGYSCDGLSFIDNWNLNNRFWFGYLFNNSNLFLRLWDGFIFIREVHGFIQNIHPRAGGIVNRQTGVGWFLGLLRFLLRFLGLFNFFRNRNLADLFGGDSCDGLSFIDNWNLNNRFWFGYHFNNSNLLLRLWNGFIFIREVHGFIQNIHPRAGGIVNRQTGVGWFLGLLRFLLWFLGLFDFLRNRNLADLFGGDCGGGYSCDGLSFIDNWNLNNRFWFGYLFNNSNLFLRLWDGFIFIREVHGFIQNIHPRAGRIVNRQTGVGWFLGLLRFLLWFLGLFDFLRNRCLADLFGGDCGGGYSCDGLSFIDNWNLNNRFWFGYHFDNSNLLLRLWNGFIFIREVHGLIQNIHPRAGRIVNRQTGVGWFLGLLRFLLWFLGLFDFLRNRNLTDLFGGDCGGGYSCDGLSFIDNWNLNNRFWFGYHFDNSNLLLRLWNGFIFIREVHGFIQNIHPRAGGIVNRQTGVGWFLGLLRFLLRFLGLFNFFRNRNLADLFGGDSCDGLSFIDNWNLNNRFWFGYLFNNSNLFLRLWDGFIFIREVHGFIQNIHPRAGRIVNRQTGVGWFLGLLRFLLRFLGLFDFLRNRNLADLFGGDCGGGYSCNDLSFIDHRHLINWFCFQYIFDNSNLFLRLWDGFIFIREVHGFIQNIHPRAGGIVHRQTGIGLFLGLLRFLLRFLGLFDFLRNRNLADLFGGDCSGGYSRDGFSFIDNRYANNYRLFFIWFLRNVIAGGFIIYA</sequence>
<feature type="transmembrane region" description="Helical" evidence="1">
    <location>
        <begin position="247"/>
        <end position="268"/>
    </location>
</feature>
<feature type="transmembrane region" description="Helical" evidence="1">
    <location>
        <begin position="41"/>
        <end position="63"/>
    </location>
</feature>
<feature type="transmembrane region" description="Helical" evidence="1">
    <location>
        <begin position="642"/>
        <end position="663"/>
    </location>
</feature>